<dbReference type="FunFam" id="3.80.10.10:FF:000399">
    <property type="entry name" value="F-box/LRR-repeat protein 14"/>
    <property type="match status" value="1"/>
</dbReference>
<dbReference type="AlphaFoldDB" id="A0A1D6HD23"/>
<reference evidence="1" key="1">
    <citation type="submission" date="2015-12" db="EMBL/GenBank/DDBJ databases">
        <title>Update maize B73 reference genome by single molecule sequencing technologies.</title>
        <authorList>
            <consortium name="Maize Genome Sequencing Project"/>
            <person name="Ware D."/>
        </authorList>
    </citation>
    <scope>NUCLEOTIDE SEQUENCE</scope>
    <source>
        <tissue evidence="1">Seedling</tissue>
    </source>
</reference>
<sequence>MGGVCSRKRSQLVDEGDALQTSPRFSKTSSLKWLLLTLPRSSSDVSGKGQGNEPGRCPSLMELCVARVCQDIDRYSTFAMLPRDLSQQIFNELVNSNRLTEASLQVFRDCALQDIGLGEYPGVKDAWMEVVASQKQSLLSVDISCSEVADSGIDLLRDCSSMQSLACNYCDQISESGLGVLSGLSNLSSLSFKRSNAVTAEGMRAFANLVNLLNLDLEGCLKIHGGLIHLKDLTKLESLNMRYCNYIADSDIKYLTDLTNLKDLQLSCCKITDLGVSYIRGKQYQKFIYLFGGLQKLTHLNLEGCPVTAACLEAISGLSSLVLLNLNRCGIYDDGCENFEGLKRLKVLNLGFNYITDACLVHLKELISLESLNLDSCKIGDDGLSHLKGLVLLQSLELSDTEVGNNGLQHLSGLRNLQSINLSFTLVTDIGVKKISVLNSLKSVNLDNRQITDVGLAALISLTRLTHLDLFGACITDNGTNCFRYNFGEALFDISYLFCKQTTSFDTIYVVADFKNLVSLEVCGGFVTDAGVKNIKDLKALTLLNLSQNANLTDKTLELISGIVLPCWNKCTSFLQLKSHGHLVYRPDCFDQLERVKLTGVQCWSQTPE</sequence>
<dbReference type="Pfam" id="PF13516">
    <property type="entry name" value="LRR_6"/>
    <property type="match status" value="5"/>
</dbReference>
<organism evidence="1">
    <name type="scientific">Zea mays</name>
    <name type="common">Maize</name>
    <dbReference type="NCBI Taxonomy" id="4577"/>
    <lineage>
        <taxon>Eukaryota</taxon>
        <taxon>Viridiplantae</taxon>
        <taxon>Streptophyta</taxon>
        <taxon>Embryophyta</taxon>
        <taxon>Tracheophyta</taxon>
        <taxon>Spermatophyta</taxon>
        <taxon>Magnoliopsida</taxon>
        <taxon>Liliopsida</taxon>
        <taxon>Poales</taxon>
        <taxon>Poaceae</taxon>
        <taxon>PACMAD clade</taxon>
        <taxon>Panicoideae</taxon>
        <taxon>Andropogonodae</taxon>
        <taxon>Andropogoneae</taxon>
        <taxon>Tripsacinae</taxon>
        <taxon>Zea</taxon>
    </lineage>
</organism>
<gene>
    <name evidence="1" type="ORF">ZEAMMB73_Zm00001d017203</name>
</gene>
<dbReference type="ExpressionAtlas" id="A0A1D6HD23">
    <property type="expression patterns" value="baseline and differential"/>
</dbReference>
<name>A0A1D6HD23_MAIZE</name>
<accession>A0A1D6HD23</accession>
<dbReference type="Gene3D" id="3.80.10.10">
    <property type="entry name" value="Ribonuclease Inhibitor"/>
    <property type="match status" value="5"/>
</dbReference>
<dbReference type="SMR" id="A0A1D6HD23"/>
<dbReference type="InterPro" id="IPR001611">
    <property type="entry name" value="Leu-rich_rpt"/>
</dbReference>
<dbReference type="STRING" id="4577.A0A1D6HD23"/>
<dbReference type="InParanoid" id="A0A1D6HD23"/>
<evidence type="ECO:0000313" key="1">
    <source>
        <dbReference type="EMBL" id="AQK72596.1"/>
    </source>
</evidence>
<dbReference type="EMBL" id="CM000781">
    <property type="protein sequence ID" value="AQK72596.1"/>
    <property type="molecule type" value="Genomic_DNA"/>
</dbReference>
<dbReference type="InterPro" id="IPR032675">
    <property type="entry name" value="LRR_dom_sf"/>
</dbReference>
<proteinExistence type="predicted"/>
<dbReference type="FunCoup" id="A0A1D6HD23">
    <property type="interactions" value="1448"/>
</dbReference>
<dbReference type="PANTHER" id="PTHR13318">
    <property type="entry name" value="PARTNER OF PAIRED, ISOFORM B-RELATED"/>
    <property type="match status" value="1"/>
</dbReference>
<dbReference type="PANTHER" id="PTHR13318:SF95">
    <property type="entry name" value="F-BOX PROTEIN YLR352W"/>
    <property type="match status" value="1"/>
</dbReference>
<protein>
    <submittedName>
        <fullName evidence="1">Regulatory subunit</fullName>
    </submittedName>
</protein>
<dbReference type="SMART" id="SM00367">
    <property type="entry name" value="LRR_CC"/>
    <property type="match status" value="8"/>
</dbReference>
<dbReference type="SUPFAM" id="SSF52047">
    <property type="entry name" value="RNI-like"/>
    <property type="match status" value="1"/>
</dbReference>
<dbReference type="InterPro" id="IPR006553">
    <property type="entry name" value="Leu-rich_rpt_Cys-con_subtyp"/>
</dbReference>
<dbReference type="FunFam" id="3.80.10.10:FF:000277">
    <property type="entry name" value="Leucine-rich repeat family protein"/>
    <property type="match status" value="1"/>
</dbReference>
<dbReference type="IntAct" id="A0A1D6HD23">
    <property type="interactions" value="2"/>
</dbReference>